<name>A0A9W9MXI5_9EURO</name>
<evidence type="ECO:0000313" key="4">
    <source>
        <dbReference type="EMBL" id="KAJ5209100.1"/>
    </source>
</evidence>
<dbReference type="InterPro" id="IPR013785">
    <property type="entry name" value="Aldolase_TIM"/>
</dbReference>
<dbReference type="GO" id="GO:0050660">
    <property type="term" value="F:flavin adenine dinucleotide binding"/>
    <property type="evidence" value="ECO:0007669"/>
    <property type="project" value="InterPro"/>
</dbReference>
<dbReference type="Gene3D" id="3.50.50.60">
    <property type="entry name" value="FAD/NAD(P)-binding domain"/>
    <property type="match status" value="2"/>
</dbReference>
<dbReference type="AlphaFoldDB" id="A0A9W9MXI5"/>
<dbReference type="GO" id="GO:0016491">
    <property type="term" value="F:oxidoreductase activity"/>
    <property type="evidence" value="ECO:0007669"/>
    <property type="project" value="UniProtKB-KW"/>
</dbReference>
<organism evidence="4 5">
    <name type="scientific">Penicillium cf. viridicatum</name>
    <dbReference type="NCBI Taxonomy" id="2972119"/>
    <lineage>
        <taxon>Eukaryota</taxon>
        <taxon>Fungi</taxon>
        <taxon>Dikarya</taxon>
        <taxon>Ascomycota</taxon>
        <taxon>Pezizomycotina</taxon>
        <taxon>Eurotiomycetes</taxon>
        <taxon>Eurotiomycetidae</taxon>
        <taxon>Eurotiales</taxon>
        <taxon>Aspergillaceae</taxon>
        <taxon>Penicillium</taxon>
    </lineage>
</organism>
<reference evidence="4" key="2">
    <citation type="journal article" date="2023" name="IMA Fungus">
        <title>Comparative genomic study of the Penicillium genus elucidates a diverse pangenome and 15 lateral gene transfer events.</title>
        <authorList>
            <person name="Petersen C."/>
            <person name="Sorensen T."/>
            <person name="Nielsen M.R."/>
            <person name="Sondergaard T.E."/>
            <person name="Sorensen J.L."/>
            <person name="Fitzpatrick D.A."/>
            <person name="Frisvad J.C."/>
            <person name="Nielsen K.L."/>
        </authorList>
    </citation>
    <scope>NUCLEOTIDE SEQUENCE</scope>
    <source>
        <strain evidence="4">IBT 20477</strain>
    </source>
</reference>
<dbReference type="OrthoDB" id="66881at2759"/>
<keyword evidence="5" id="KW-1185">Reference proteome</keyword>
<evidence type="ECO:0000259" key="3">
    <source>
        <dbReference type="Pfam" id="PF07992"/>
    </source>
</evidence>
<evidence type="ECO:0000313" key="5">
    <source>
        <dbReference type="Proteomes" id="UP001150942"/>
    </source>
</evidence>
<dbReference type="InterPro" id="IPR036188">
    <property type="entry name" value="FAD/NAD-bd_sf"/>
</dbReference>
<dbReference type="InterPro" id="IPR023753">
    <property type="entry name" value="FAD/NAD-binding_dom"/>
</dbReference>
<dbReference type="Pfam" id="PF07992">
    <property type="entry name" value="Pyr_redox_2"/>
    <property type="match status" value="1"/>
</dbReference>
<gene>
    <name evidence="4" type="ORF">N7449_003479</name>
</gene>
<evidence type="ECO:0000256" key="1">
    <source>
        <dbReference type="ARBA" id="ARBA00023002"/>
    </source>
</evidence>
<feature type="domain" description="FAD/NAD(P)-binding" evidence="3">
    <location>
        <begin position="464"/>
        <end position="707"/>
    </location>
</feature>
<comment type="caution">
    <text evidence="4">The sequence shown here is derived from an EMBL/GenBank/DDBJ whole genome shotgun (WGS) entry which is preliminary data.</text>
</comment>
<accession>A0A9W9MXI5</accession>
<dbReference type="Pfam" id="PF00724">
    <property type="entry name" value="Oxidored_FMN"/>
    <property type="match status" value="1"/>
</dbReference>
<dbReference type="InterPro" id="IPR000960">
    <property type="entry name" value="Flavin_mOase"/>
</dbReference>
<dbReference type="PANTHER" id="PTHR22893">
    <property type="entry name" value="NADH OXIDOREDUCTASE-RELATED"/>
    <property type="match status" value="1"/>
</dbReference>
<dbReference type="SUPFAM" id="SSF51395">
    <property type="entry name" value="FMN-linked oxidoreductases"/>
    <property type="match status" value="1"/>
</dbReference>
<dbReference type="PRINTS" id="PR00370">
    <property type="entry name" value="FMOXYGENASE"/>
</dbReference>
<proteinExistence type="predicted"/>
<sequence length="904" mass="100512">MGDISKLIAQANARGPTSGFTDVADEDDVELPPDVERAQAKIFSPLRVGDLTLQHRVIHAALGRSRSANSMESPLAAKYFSQRTTPGSLIISQATTIGAEWAAWPWGAGLDTPEQQQAVYRTIRAVHEKSGYWFQQLFHVGRCTSPALVKLARNRAGLQNPPPYSYRGVSASAVAESGINTHSGEPFGEPHPLTVEELHRIRDDYKRTAQRSVDAGADGIEVLAGNGFLLDQFLHDNINQRTDEYGGSVENRSRFVLEVVDAVAEVVGYQRIGVRVSPFSNFHETDGSQPLEQVLHLSRHLALRGIAYLHVGEGRVSRNLDVEANLKRLLDKGISHDDISLRPFRRLLSKTLSENPTFTPTVLVGNGGYTAVPGILTVEQGLADAVSFGRRFISNQDLVERLQFGYPLTPYDRSTFYTHGAEGYTTYPTYRSTQVRVSEATDISTSAPERTPLCYPLQDSRKKRVAVIGAGISGIVSAAALQRVGGFDIQLYERRGEPGGSWVYDSIPTTVPQFPATDDAVINPPVPEPEGSLPLTVPRSTQERFHATALYSNLQANIPGTEVSAAVSLKAHQFDHYIQYHTTVEDVEKLLNGKLRLVLRHENLDDTDTWSEEVFDHLIVATGHNSVPKVPDIPGLSRWSRNLRHTVTWRSGEEFRNQKIFIVGTSESAIDVCLQSLPYARGTVYVSQRTPHPRYPTVFCRPGVEVVATISHFTEDTIYLTDGTVLTDIDTVVFATGYFYTYPFLSSKIRPPPVAGYRVPGLYQHIFDIYNPDTIAFVGVANASLSWLTWEKSAFLIGLLWSGKIRLPAKAQQEEWETRRLAETGDRLFHILARPWERVIYWDELNELAADYLHTDATDDTLLRSFPFEWVLELMKSGEIKANFYRITDKIPGSGSIGPQLVNG</sequence>
<evidence type="ECO:0008006" key="6">
    <source>
        <dbReference type="Google" id="ProtNLM"/>
    </source>
</evidence>
<dbReference type="GO" id="GO:0010181">
    <property type="term" value="F:FMN binding"/>
    <property type="evidence" value="ECO:0007669"/>
    <property type="project" value="InterPro"/>
</dbReference>
<dbReference type="EMBL" id="JAPQKQ010000002">
    <property type="protein sequence ID" value="KAJ5209100.1"/>
    <property type="molecule type" value="Genomic_DNA"/>
</dbReference>
<dbReference type="InterPro" id="IPR001155">
    <property type="entry name" value="OxRdtase_FMN_N"/>
</dbReference>
<keyword evidence="1" id="KW-0560">Oxidoreductase</keyword>
<dbReference type="Gene3D" id="3.20.20.70">
    <property type="entry name" value="Aldolase class I"/>
    <property type="match status" value="1"/>
</dbReference>
<dbReference type="SUPFAM" id="SSF51905">
    <property type="entry name" value="FAD/NAD(P)-binding domain"/>
    <property type="match status" value="2"/>
</dbReference>
<dbReference type="PANTHER" id="PTHR22893:SF91">
    <property type="entry name" value="NADPH DEHYDROGENASE 2-RELATED"/>
    <property type="match status" value="1"/>
</dbReference>
<protein>
    <recommendedName>
        <fullName evidence="6">NADH:flavin oxidoreductase/NADH oxidase N-terminal domain-containing protein</fullName>
    </recommendedName>
</protein>
<dbReference type="GO" id="GO:0050661">
    <property type="term" value="F:NADP binding"/>
    <property type="evidence" value="ECO:0007669"/>
    <property type="project" value="InterPro"/>
</dbReference>
<dbReference type="InterPro" id="IPR045247">
    <property type="entry name" value="Oye-like"/>
</dbReference>
<evidence type="ECO:0000259" key="2">
    <source>
        <dbReference type="Pfam" id="PF00724"/>
    </source>
</evidence>
<dbReference type="Proteomes" id="UP001150942">
    <property type="component" value="Unassembled WGS sequence"/>
</dbReference>
<reference evidence="4" key="1">
    <citation type="submission" date="2022-11" db="EMBL/GenBank/DDBJ databases">
        <authorList>
            <person name="Petersen C."/>
        </authorList>
    </citation>
    <scope>NUCLEOTIDE SEQUENCE</scope>
    <source>
        <strain evidence="4">IBT 20477</strain>
    </source>
</reference>
<feature type="domain" description="NADH:flavin oxidoreductase/NADH oxidase N-terminal" evidence="2">
    <location>
        <begin position="41"/>
        <end position="407"/>
    </location>
</feature>